<evidence type="ECO:0000256" key="1">
    <source>
        <dbReference type="SAM" id="Coils"/>
    </source>
</evidence>
<dbReference type="Proteomes" id="UP000319801">
    <property type="component" value="Unassembled WGS sequence"/>
</dbReference>
<evidence type="ECO:0000313" key="4">
    <source>
        <dbReference type="Proteomes" id="UP000319801"/>
    </source>
</evidence>
<feature type="coiled-coil region" evidence="1">
    <location>
        <begin position="275"/>
        <end position="330"/>
    </location>
</feature>
<proteinExistence type="predicted"/>
<evidence type="ECO:0000313" key="3">
    <source>
        <dbReference type="EMBL" id="TSW08314.1"/>
    </source>
</evidence>
<comment type="caution">
    <text evidence="3">The sequence shown here is derived from an EMBL/GenBank/DDBJ whole genome shotgun (WGS) entry which is preliminary data.</text>
</comment>
<dbReference type="OrthoDB" id="8886508at2759"/>
<keyword evidence="4" id="KW-1185">Reference proteome</keyword>
<feature type="region of interest" description="Disordered" evidence="2">
    <location>
        <begin position="355"/>
        <end position="374"/>
    </location>
</feature>
<organism evidence="3 4">
    <name type="scientific">Bagarius yarrelli</name>
    <name type="common">Goonch</name>
    <name type="synonym">Bagrus yarrelli</name>
    <dbReference type="NCBI Taxonomy" id="175774"/>
    <lineage>
        <taxon>Eukaryota</taxon>
        <taxon>Metazoa</taxon>
        <taxon>Chordata</taxon>
        <taxon>Craniata</taxon>
        <taxon>Vertebrata</taxon>
        <taxon>Euteleostomi</taxon>
        <taxon>Actinopterygii</taxon>
        <taxon>Neopterygii</taxon>
        <taxon>Teleostei</taxon>
        <taxon>Ostariophysi</taxon>
        <taxon>Siluriformes</taxon>
        <taxon>Sisoridae</taxon>
        <taxon>Sisorinae</taxon>
        <taxon>Bagarius</taxon>
    </lineage>
</organism>
<feature type="region of interest" description="Disordered" evidence="2">
    <location>
        <begin position="180"/>
        <end position="204"/>
    </location>
</feature>
<keyword evidence="1" id="KW-0175">Coiled coil</keyword>
<gene>
    <name evidence="3" type="ORF">Baya_13510</name>
</gene>
<protein>
    <submittedName>
        <fullName evidence="3">Uncharacterized protein</fullName>
    </submittedName>
</protein>
<dbReference type="EMBL" id="VCAZ01000130">
    <property type="protein sequence ID" value="TSW08314.1"/>
    <property type="molecule type" value="Genomic_DNA"/>
</dbReference>
<evidence type="ECO:0000256" key="2">
    <source>
        <dbReference type="SAM" id="MobiDB-lite"/>
    </source>
</evidence>
<name>A0A556V5Y2_BAGYA</name>
<sequence length="374" mass="40936">MSTRSLEESCNLLNNGECLPDLKLCEEMEPIPSQQDLDDMFSISSGSPCPIKETKITTKDDHQAEVHLGQHLDKPGILSHLQHTSPLESIRELVEMEERSESRSPGDGAVRIKDACSSTAIRYVALPSEGCGNALERTALKQESTEVDSVDVFSSIDNIPAESCLPEDTSYMALVPVHQEQRSSSLSDHQKEVAGHQLASSHTSSDVLEVQLDNQSNITPPPDLQEESVGPAAGVTVYTISDELEAEKNNLGFKEVGDYISEKEDSVANQALIELQSARLLASRLHQKVLNLERQCHLKDKELHDMTVNLKKTSEALRTQNSEMAAVTEELHRLHLDVEAQKKAATASRTVNANGQLAANTHQRNGSSSVCTLV</sequence>
<accession>A0A556V5Y2</accession>
<dbReference type="AlphaFoldDB" id="A0A556V5Y2"/>
<reference evidence="3 4" key="1">
    <citation type="journal article" date="2019" name="Genome Biol. Evol.">
        <title>Whole-Genome Sequencing of the Giant Devil Catfish, Bagarius yarrelli.</title>
        <authorList>
            <person name="Jiang W."/>
            <person name="Lv Y."/>
            <person name="Cheng L."/>
            <person name="Yang K."/>
            <person name="Chao B."/>
            <person name="Wang X."/>
            <person name="Li Y."/>
            <person name="Pan X."/>
            <person name="You X."/>
            <person name="Zhang Y."/>
            <person name="Yang J."/>
            <person name="Li J."/>
            <person name="Zhang X."/>
            <person name="Liu S."/>
            <person name="Sun C."/>
            <person name="Yang J."/>
            <person name="Shi Q."/>
        </authorList>
    </citation>
    <scope>NUCLEOTIDE SEQUENCE [LARGE SCALE GENOMIC DNA]</scope>
    <source>
        <strain evidence="3">JWS20170419001</strain>
        <tissue evidence="3">Muscle</tissue>
    </source>
</reference>